<dbReference type="InterPro" id="IPR036188">
    <property type="entry name" value="FAD/NAD-bd_sf"/>
</dbReference>
<evidence type="ECO:0000313" key="5">
    <source>
        <dbReference type="EMBL" id="SHH54343.1"/>
    </source>
</evidence>
<keyword evidence="2" id="KW-0285">Flavoprotein</keyword>
<dbReference type="EMBL" id="LT670817">
    <property type="protein sequence ID" value="SHH54343.1"/>
    <property type="molecule type" value="Genomic_DNA"/>
</dbReference>
<dbReference type="Gene3D" id="3.50.50.60">
    <property type="entry name" value="FAD/NAD(P)-binding domain"/>
    <property type="match status" value="1"/>
</dbReference>
<comment type="cofactor">
    <cofactor evidence="1">
        <name>FAD</name>
        <dbReference type="ChEBI" id="CHEBI:57692"/>
    </cofactor>
</comment>
<reference evidence="5 6" key="1">
    <citation type="submission" date="2016-11" db="EMBL/GenBank/DDBJ databases">
        <authorList>
            <person name="Jaros S."/>
            <person name="Januszkiewicz K."/>
            <person name="Wedrychowicz H."/>
        </authorList>
    </citation>
    <scope>NUCLEOTIDE SEQUENCE [LARGE SCALE GENOMIC DNA]</scope>
    <source>
        <strain evidence="5 6">GAS138</strain>
    </source>
</reference>
<dbReference type="GO" id="GO:0016709">
    <property type="term" value="F:oxidoreductase activity, acting on paired donors, with incorporation or reduction of molecular oxygen, NAD(P)H as one donor, and incorporation of one atom of oxygen"/>
    <property type="evidence" value="ECO:0007669"/>
    <property type="project" value="UniProtKB-ARBA"/>
</dbReference>
<evidence type="ECO:0000256" key="2">
    <source>
        <dbReference type="ARBA" id="ARBA00022630"/>
    </source>
</evidence>
<dbReference type="PANTHER" id="PTHR43004:SF19">
    <property type="entry name" value="BINDING MONOOXYGENASE, PUTATIVE (JCVI)-RELATED"/>
    <property type="match status" value="1"/>
</dbReference>
<name>A0A1M5TVA4_9BRAD</name>
<feature type="domain" description="FAD-binding" evidence="4">
    <location>
        <begin position="4"/>
        <end position="341"/>
    </location>
</feature>
<dbReference type="PANTHER" id="PTHR43004">
    <property type="entry name" value="TRK SYSTEM POTASSIUM UPTAKE PROTEIN"/>
    <property type="match status" value="1"/>
</dbReference>
<dbReference type="Pfam" id="PF01494">
    <property type="entry name" value="FAD_binding_3"/>
    <property type="match status" value="1"/>
</dbReference>
<dbReference type="GO" id="GO:0071949">
    <property type="term" value="F:FAD binding"/>
    <property type="evidence" value="ECO:0007669"/>
    <property type="project" value="InterPro"/>
</dbReference>
<keyword evidence="3" id="KW-0274">FAD</keyword>
<evidence type="ECO:0000256" key="3">
    <source>
        <dbReference type="ARBA" id="ARBA00022827"/>
    </source>
</evidence>
<dbReference type="SUPFAM" id="SSF51905">
    <property type="entry name" value="FAD/NAD(P)-binding domain"/>
    <property type="match status" value="1"/>
</dbReference>
<dbReference type="Gene3D" id="3.30.70.2450">
    <property type="match status" value="1"/>
</dbReference>
<dbReference type="PRINTS" id="PR00420">
    <property type="entry name" value="RNGMNOXGNASE"/>
</dbReference>
<dbReference type="InterPro" id="IPR050641">
    <property type="entry name" value="RIFMO-like"/>
</dbReference>
<proteinExistence type="predicted"/>
<protein>
    <submittedName>
        <fullName evidence="5">2-polyprenyl-6-methoxyphenol hydroxylase</fullName>
    </submittedName>
</protein>
<dbReference type="Proteomes" id="UP000189796">
    <property type="component" value="Chromosome I"/>
</dbReference>
<organism evidence="5 6">
    <name type="scientific">Bradyrhizobium erythrophlei</name>
    <dbReference type="NCBI Taxonomy" id="1437360"/>
    <lineage>
        <taxon>Bacteria</taxon>
        <taxon>Pseudomonadati</taxon>
        <taxon>Pseudomonadota</taxon>
        <taxon>Alphaproteobacteria</taxon>
        <taxon>Hyphomicrobiales</taxon>
        <taxon>Nitrobacteraceae</taxon>
        <taxon>Bradyrhizobium</taxon>
    </lineage>
</organism>
<gene>
    <name evidence="5" type="ORF">SAMN05443248_5160</name>
</gene>
<sequence length="479" mass="51330">MNQNVLIVGAGPVGLTLAIELVRYGVAARIVEKATQRTDKSKALVLWSRTLELLDRQPGGSAPFVEAGFKVDAVSILAGKKQIGRVSMEAVDSPYPYALMLPQSETERLLEERLNALGIRVERDVEVTAISLRADGAEAILRHADGREEKAVADWLAGCDGAHSLVRHTVGAAFAGETMDSDWMLADVHMRGYPVPDTEATVYWHTDGAFVIFPISPGRYRLLADLPPSGAAHPPAPSLEQVQAMIERRGPPGMTAYDPIWLAGFRINGRKVASYRYGRAFLCGDAAHVHSPAGGQGMNTGMQDAFNLAWKLAAAAKGFCHERLLDSYSAERSEVGEHVLKDAQNLTVAGTVKNPVAQAIRNTVGHLMLGLAPVQHAMADKMSEMSVGYPKSPLNGQALSGGPKPGARIAPIAGQTPVGSGTSPRFALFATSSPAAAGLIERFSPCSIRASVRRSDRMDYGWRGPTVTLLARPRAETRQ</sequence>
<dbReference type="InterPro" id="IPR002938">
    <property type="entry name" value="FAD-bd"/>
</dbReference>
<evidence type="ECO:0000259" key="4">
    <source>
        <dbReference type="Pfam" id="PF01494"/>
    </source>
</evidence>
<accession>A0A1M5TVA4</accession>
<evidence type="ECO:0000313" key="6">
    <source>
        <dbReference type="Proteomes" id="UP000189796"/>
    </source>
</evidence>
<evidence type="ECO:0000256" key="1">
    <source>
        <dbReference type="ARBA" id="ARBA00001974"/>
    </source>
</evidence>
<dbReference type="AlphaFoldDB" id="A0A1M5TVA4"/>